<evidence type="ECO:0000256" key="1">
    <source>
        <dbReference type="ARBA" id="ARBA00022734"/>
    </source>
</evidence>
<name>A0AAV4FUZ0_9GAST</name>
<evidence type="ECO:0000313" key="5">
    <source>
        <dbReference type="Proteomes" id="UP000762676"/>
    </source>
</evidence>
<keyword evidence="1" id="KW-0430">Lectin</keyword>
<dbReference type="Proteomes" id="UP000762676">
    <property type="component" value="Unassembled WGS sequence"/>
</dbReference>
<keyword evidence="4" id="KW-0675">Receptor</keyword>
<dbReference type="InterPro" id="IPR001304">
    <property type="entry name" value="C-type_lectin-like"/>
</dbReference>
<evidence type="ECO:0000256" key="2">
    <source>
        <dbReference type="ARBA" id="ARBA00023157"/>
    </source>
</evidence>
<keyword evidence="2" id="KW-1015">Disulfide bond</keyword>
<dbReference type="AlphaFoldDB" id="A0AAV4FUZ0"/>
<evidence type="ECO:0000259" key="3">
    <source>
        <dbReference type="PROSITE" id="PS50041"/>
    </source>
</evidence>
<feature type="domain" description="C-type lectin" evidence="3">
    <location>
        <begin position="16"/>
        <end position="90"/>
    </location>
</feature>
<evidence type="ECO:0000313" key="4">
    <source>
        <dbReference type="EMBL" id="GFR77128.1"/>
    </source>
</evidence>
<dbReference type="EMBL" id="BMAT01011678">
    <property type="protein sequence ID" value="GFR77128.1"/>
    <property type="molecule type" value="Genomic_DNA"/>
</dbReference>
<gene>
    <name evidence="4" type="ORF">ElyMa_005817300</name>
</gene>
<dbReference type="InterPro" id="IPR016186">
    <property type="entry name" value="C-type_lectin-like/link_sf"/>
</dbReference>
<dbReference type="Pfam" id="PF00059">
    <property type="entry name" value="Lectin_C"/>
    <property type="match status" value="1"/>
</dbReference>
<dbReference type="InterPro" id="IPR051379">
    <property type="entry name" value="C-type_Lectin_Receptor_IMM"/>
</dbReference>
<reference evidence="4 5" key="1">
    <citation type="journal article" date="2021" name="Elife">
        <title>Chloroplast acquisition without the gene transfer in kleptoplastic sea slugs, Plakobranchus ocellatus.</title>
        <authorList>
            <person name="Maeda T."/>
            <person name="Takahashi S."/>
            <person name="Yoshida T."/>
            <person name="Shimamura S."/>
            <person name="Takaki Y."/>
            <person name="Nagai Y."/>
            <person name="Toyoda A."/>
            <person name="Suzuki Y."/>
            <person name="Arimoto A."/>
            <person name="Ishii H."/>
            <person name="Satoh N."/>
            <person name="Nishiyama T."/>
            <person name="Hasebe M."/>
            <person name="Maruyama T."/>
            <person name="Minagawa J."/>
            <person name="Obokata J."/>
            <person name="Shigenobu S."/>
        </authorList>
    </citation>
    <scope>NUCLEOTIDE SEQUENCE [LARGE SCALE GENOMIC DNA]</scope>
</reference>
<comment type="caution">
    <text evidence="4">The sequence shown here is derived from an EMBL/GenBank/DDBJ whole genome shotgun (WGS) entry which is preliminary data.</text>
</comment>
<dbReference type="CDD" id="cd00037">
    <property type="entry name" value="CLECT"/>
    <property type="match status" value="1"/>
</dbReference>
<dbReference type="GO" id="GO:0030246">
    <property type="term" value="F:carbohydrate binding"/>
    <property type="evidence" value="ECO:0007669"/>
    <property type="project" value="UniProtKB-KW"/>
</dbReference>
<proteinExistence type="predicted"/>
<sequence>MYLQALCPEGWRKSVQSTSCFKRHYHKSAWQESRNFCKSIGGDLATIPNAKVLSEISAMTTPGEEFWIGLNDVRTRGYFTWLDSAERVST</sequence>
<organism evidence="4 5">
    <name type="scientific">Elysia marginata</name>
    <dbReference type="NCBI Taxonomy" id="1093978"/>
    <lineage>
        <taxon>Eukaryota</taxon>
        <taxon>Metazoa</taxon>
        <taxon>Spiralia</taxon>
        <taxon>Lophotrochozoa</taxon>
        <taxon>Mollusca</taxon>
        <taxon>Gastropoda</taxon>
        <taxon>Heterobranchia</taxon>
        <taxon>Euthyneura</taxon>
        <taxon>Panpulmonata</taxon>
        <taxon>Sacoglossa</taxon>
        <taxon>Placobranchoidea</taxon>
        <taxon>Plakobranchidae</taxon>
        <taxon>Elysia</taxon>
    </lineage>
</organism>
<dbReference type="InterPro" id="IPR016187">
    <property type="entry name" value="CTDL_fold"/>
</dbReference>
<protein>
    <submittedName>
        <fullName evidence="4">Macrophage mannose receptor 1</fullName>
    </submittedName>
</protein>
<dbReference type="Gene3D" id="3.10.100.10">
    <property type="entry name" value="Mannose-Binding Protein A, subunit A"/>
    <property type="match status" value="1"/>
</dbReference>
<keyword evidence="5" id="KW-1185">Reference proteome</keyword>
<dbReference type="PANTHER" id="PTHR46746:SF9">
    <property type="entry name" value="CD209 ANTIGEN-LIKE PROTEIN C-LIKE"/>
    <property type="match status" value="1"/>
</dbReference>
<dbReference type="PANTHER" id="PTHR46746">
    <property type="entry name" value="KILLER CELL LECTIN-LIKE RECEPTOR SUBFAMILY F MEMBER 2"/>
    <property type="match status" value="1"/>
</dbReference>
<accession>A0AAV4FUZ0</accession>
<dbReference type="SUPFAM" id="SSF56436">
    <property type="entry name" value="C-type lectin-like"/>
    <property type="match status" value="1"/>
</dbReference>
<dbReference type="PROSITE" id="PS50041">
    <property type="entry name" value="C_TYPE_LECTIN_2"/>
    <property type="match status" value="1"/>
</dbReference>